<evidence type="ECO:0000313" key="3">
    <source>
        <dbReference type="EMBL" id="GAA5047395.1"/>
    </source>
</evidence>
<evidence type="ECO:0000256" key="1">
    <source>
        <dbReference type="SAM" id="MobiDB-lite"/>
    </source>
</evidence>
<keyword evidence="2" id="KW-0472">Membrane</keyword>
<comment type="caution">
    <text evidence="3">The sequence shown here is derived from an EMBL/GenBank/DDBJ whole genome shotgun (WGS) entry which is preliminary data.</text>
</comment>
<dbReference type="EMBL" id="BAABJM010000001">
    <property type="protein sequence ID" value="GAA5047395.1"/>
    <property type="molecule type" value="Genomic_DNA"/>
</dbReference>
<sequence>MQFAPPGGQHPSQPHLVSPQPYGQPPQPYGQPPQPYGQPPQPQGQPAPYGPPGQQPQPGPYGQPAQPIQQLGPYGQPLPFGQQQHAPYGQPGAYGQQQGQPALPDPPGITIDASYTPMAFLLALTKPKIEVNGQRVPNTRWGANHIPVGQGQYHVRVSTPWLFDMGPAQVVVPMADGQAHRFYYRTPAVLFLDGAIGPGPQKTPGIVFIYISWALCALIILLNIFSLAFI</sequence>
<evidence type="ECO:0000313" key="4">
    <source>
        <dbReference type="Proteomes" id="UP001500603"/>
    </source>
</evidence>
<keyword evidence="4" id="KW-1185">Reference proteome</keyword>
<feature type="region of interest" description="Disordered" evidence="1">
    <location>
        <begin position="1"/>
        <end position="110"/>
    </location>
</feature>
<proteinExistence type="predicted"/>
<keyword evidence="2" id="KW-1133">Transmembrane helix</keyword>
<dbReference type="Proteomes" id="UP001500603">
    <property type="component" value="Unassembled WGS sequence"/>
</dbReference>
<evidence type="ECO:0000256" key="2">
    <source>
        <dbReference type="SAM" id="Phobius"/>
    </source>
</evidence>
<dbReference type="RefSeq" id="WP_345494198.1">
    <property type="nucleotide sequence ID" value="NZ_BAABJM010000001.1"/>
</dbReference>
<gene>
    <name evidence="3" type="ORF">GCM10023318_13850</name>
</gene>
<accession>A0ABP9JYZ1</accession>
<evidence type="ECO:0008006" key="5">
    <source>
        <dbReference type="Google" id="ProtNLM"/>
    </source>
</evidence>
<reference evidence="4" key="1">
    <citation type="journal article" date="2019" name="Int. J. Syst. Evol. Microbiol.">
        <title>The Global Catalogue of Microorganisms (GCM) 10K type strain sequencing project: providing services to taxonomists for standard genome sequencing and annotation.</title>
        <authorList>
            <consortium name="The Broad Institute Genomics Platform"/>
            <consortium name="The Broad Institute Genome Sequencing Center for Infectious Disease"/>
            <person name="Wu L."/>
            <person name="Ma J."/>
        </authorList>
    </citation>
    <scope>NUCLEOTIDE SEQUENCE [LARGE SCALE GENOMIC DNA]</scope>
    <source>
        <strain evidence="4">JCM 18298</strain>
    </source>
</reference>
<feature type="transmembrane region" description="Helical" evidence="2">
    <location>
        <begin position="207"/>
        <end position="229"/>
    </location>
</feature>
<name>A0ABP9JYZ1_9NOCA</name>
<organism evidence="3 4">
    <name type="scientific">Nocardia callitridis</name>
    <dbReference type="NCBI Taxonomy" id="648753"/>
    <lineage>
        <taxon>Bacteria</taxon>
        <taxon>Bacillati</taxon>
        <taxon>Actinomycetota</taxon>
        <taxon>Actinomycetes</taxon>
        <taxon>Mycobacteriales</taxon>
        <taxon>Nocardiaceae</taxon>
        <taxon>Nocardia</taxon>
    </lineage>
</organism>
<protein>
    <recommendedName>
        <fullName evidence="5">DUF4397 domain-containing protein</fullName>
    </recommendedName>
</protein>
<feature type="compositionally biased region" description="Pro residues" evidence="1">
    <location>
        <begin position="22"/>
        <end position="61"/>
    </location>
</feature>
<keyword evidence="2" id="KW-0812">Transmembrane</keyword>
<feature type="compositionally biased region" description="Low complexity" evidence="1">
    <location>
        <begin position="86"/>
        <end position="102"/>
    </location>
</feature>